<dbReference type="Proteomes" id="UP000823749">
    <property type="component" value="Chromosome 2"/>
</dbReference>
<gene>
    <name evidence="2" type="ORF">RHGRI_005719</name>
</gene>
<protein>
    <submittedName>
        <fullName evidence="2">Uncharacterized protein</fullName>
    </submittedName>
</protein>
<dbReference type="EMBL" id="JACTNZ010000002">
    <property type="protein sequence ID" value="KAG5563068.1"/>
    <property type="molecule type" value="Genomic_DNA"/>
</dbReference>
<dbReference type="PANTHER" id="PTHR23140:SF0">
    <property type="entry name" value="U2 SNRNP-ASSOCIATED SURP MOTIF-CONTAINING PROTEIN"/>
    <property type="match status" value="1"/>
</dbReference>
<reference evidence="2" key="1">
    <citation type="submission" date="2020-08" db="EMBL/GenBank/DDBJ databases">
        <title>Plant Genome Project.</title>
        <authorList>
            <person name="Zhang R.-G."/>
        </authorList>
    </citation>
    <scope>NUCLEOTIDE SEQUENCE</scope>
    <source>
        <strain evidence="2">WSP0</strain>
        <tissue evidence="2">Leaf</tissue>
    </source>
</reference>
<name>A0AAV6LDC1_9ERIC</name>
<evidence type="ECO:0000256" key="1">
    <source>
        <dbReference type="SAM" id="MobiDB-lite"/>
    </source>
</evidence>
<feature type="compositionally biased region" description="Basic and acidic residues" evidence="1">
    <location>
        <begin position="11"/>
        <end position="32"/>
    </location>
</feature>
<accession>A0AAV6LDC1</accession>
<sequence length="175" mass="20215">MNSFSITRKKTPYEKHKEEEEAKKKRAQDETARLYQEFVESFQGDSGSKTFVRGGTINPNEKMKTDYEGGNSKDEVSGSKKGSRYVPSFLPPPSTKGNDYEKKREEEKPKEKGKSRNIDKFLEELKKDQEMRERRNQEHEHGRDGRHSESSSVSDFSIQWLKICSILPVFVAFAA</sequence>
<organism evidence="2 3">
    <name type="scientific">Rhododendron griersonianum</name>
    <dbReference type="NCBI Taxonomy" id="479676"/>
    <lineage>
        <taxon>Eukaryota</taxon>
        <taxon>Viridiplantae</taxon>
        <taxon>Streptophyta</taxon>
        <taxon>Embryophyta</taxon>
        <taxon>Tracheophyta</taxon>
        <taxon>Spermatophyta</taxon>
        <taxon>Magnoliopsida</taxon>
        <taxon>eudicotyledons</taxon>
        <taxon>Gunneridae</taxon>
        <taxon>Pentapetalae</taxon>
        <taxon>asterids</taxon>
        <taxon>Ericales</taxon>
        <taxon>Ericaceae</taxon>
        <taxon>Ericoideae</taxon>
        <taxon>Rhodoreae</taxon>
        <taxon>Rhododendron</taxon>
    </lineage>
</organism>
<evidence type="ECO:0000313" key="2">
    <source>
        <dbReference type="EMBL" id="KAG5563068.1"/>
    </source>
</evidence>
<evidence type="ECO:0000313" key="3">
    <source>
        <dbReference type="Proteomes" id="UP000823749"/>
    </source>
</evidence>
<dbReference type="InterPro" id="IPR051485">
    <property type="entry name" value="SR-CTD_assoc_factor"/>
</dbReference>
<dbReference type="PANTHER" id="PTHR23140">
    <property type="entry name" value="RNA PROCESSING PROTEIN LD23810P"/>
    <property type="match status" value="1"/>
</dbReference>
<comment type="caution">
    <text evidence="2">The sequence shown here is derived from an EMBL/GenBank/DDBJ whole genome shotgun (WGS) entry which is preliminary data.</text>
</comment>
<feature type="compositionally biased region" description="Basic and acidic residues" evidence="1">
    <location>
        <begin position="61"/>
        <end position="78"/>
    </location>
</feature>
<feature type="compositionally biased region" description="Basic and acidic residues" evidence="1">
    <location>
        <begin position="98"/>
        <end position="149"/>
    </location>
</feature>
<feature type="region of interest" description="Disordered" evidence="1">
    <location>
        <begin position="1"/>
        <end position="153"/>
    </location>
</feature>
<dbReference type="AlphaFoldDB" id="A0AAV6LDC1"/>
<dbReference type="GO" id="GO:0003723">
    <property type="term" value="F:RNA binding"/>
    <property type="evidence" value="ECO:0007669"/>
    <property type="project" value="TreeGrafter"/>
</dbReference>
<proteinExistence type="predicted"/>
<dbReference type="GO" id="GO:0005634">
    <property type="term" value="C:nucleus"/>
    <property type="evidence" value="ECO:0007669"/>
    <property type="project" value="TreeGrafter"/>
</dbReference>
<keyword evidence="3" id="KW-1185">Reference proteome</keyword>